<evidence type="ECO:0000256" key="4">
    <source>
        <dbReference type="ARBA" id="ARBA00023319"/>
    </source>
</evidence>
<evidence type="ECO:0000256" key="5">
    <source>
        <dbReference type="SAM" id="MobiDB-lite"/>
    </source>
</evidence>
<dbReference type="GO" id="GO:0007156">
    <property type="term" value="P:homophilic cell adhesion via plasma membrane adhesion molecules"/>
    <property type="evidence" value="ECO:0007669"/>
    <property type="project" value="TreeGrafter"/>
</dbReference>
<evidence type="ECO:0000313" key="7">
    <source>
        <dbReference type="EMBL" id="RNA22002.1"/>
    </source>
</evidence>
<feature type="domain" description="Ig-like" evidence="6">
    <location>
        <begin position="1155"/>
        <end position="1239"/>
    </location>
</feature>
<sequence length="1728" mass="198323">MELQEEAKPLEEKKPVLVKQNQFEKTELENVFSKDEGKTLEIKPDYEETNESVVEEIKKEKIETLLPVKVEEVLTSQLEPKVEMIVAEESELNIRPVEVEEIVEQIHTIEEPKEVLQQEKVQTVEKPKDEVLQQEQVQTIVEPKEEVLEQKQVQTVEEPKDEVLQQEQVQTIVEPKEEVLEQEQVQTIVEPKGEVLEEGLMDKMEPIIVIETEESPEEETLPIQKDEIIEQVQLHEQLEKEIIQVSDDQKDEKEQIQEMLNVGKHIETIPVIDLANEIKTETIEDKIKFLKKDNTEAILNVHEKFQITTDLDSFLETKNAKSETELTKKTPIEQKKVFENILVTEQPIKDIKPIQEDIKVELAKENKEQVEDQKLFDNINQQNQDQTIAAEEKQQIEKDKLKKESYEIDITTIESKDELSAVEEIKNEREESLLPVEVEKISAQILEVEDGESKDIQGLKEEAKVEMLIAEGSELDIRPVEVEEIVEQIQTIVEPKEDFLQQEQVQKIEEPKEYLQQEKFQTVEEPKEDFLQQEQVQTVEEPKDEVLQQEQVQTSVEPKEEVLEEGLMDKMEPIIVIETEESPEEETLPIQKDEIIEQVQLHEQLEKEIIQVSDDQKDEKEQIKEMLNVGKHMEEVLEQEQVQTMEEPKEEALQQEEQIEIEPIKKDDQVTEITEQKLEELDDSKENEKLALDEYPIDIVEVHLEPEQEIEIEPREKSTENLIPIEQIELKTVDQETELVIEVLEENDYVQKEKFSELIKEVQISEKITGETKKHHAVEKPEVNIQKEEQMPFVYDQLVIDEPKVDLIENGFVIVNDIPELSDDQISEKPPQSDHKSDQFKLQISDENIFTDDFITEILSPKYDQTESLFDTTLPEPSKISMENLFFANQPVRDELLEQMIYDLTETKCEPLPKSLSIKTEFTLTPVNTPEIDFKKPNFHLQKQPSFDQVSQLSEIKIDLTQSQDSQHKSDRLETKTSSTESLSNLISELNQSIQVYKSQELSTEIGNDDEVANKATKVAESITLEQTVDDLIDEFGNFRFKPSSKRPSLKKRRDSKLAPKFSQTLVDQQFKRDDNLHLDCYVEGEQPIKVEWFQNKTALGPTKNIEIYRELGVCSLEIIKASEQTEGEFKCQASNKHGHDATACTLTMIGTETPVFSELLRDQCVELESEVFLDCTVKNKRPGDTIQWYVDAHKILPSSNVEIFAELGICSLQIRKMSAELQGFYCCKVHDANDAVIAQTGCRLAIKHQPFSLHLVKDEIKLSSSFKKIPFFVNELSSCVTIREGDSLCLFCRLNTDCEPKPSIIWIKDGSVIKSGKYFDLVYSEASGECRLLADTCEKKKFEGTYTCVATFPDSQTDLISKTSCQVKIISYKEMLEAESNLEDGLESDSLNRGIPPMFLQALKDTVCEEGDDLELMCQIMGAPLPDVVCYFTKDITDKSAMKKVKQELLSYNCETGICRVVIKNVSFYTNDGFYIIKAVNDAGSLNTACQVKIKLKSYPLLNLESDVEPVFTTQLPSRITVMDGQEICLTCICSAKPEPSIEWFKSSLNDQETFSQVVYTNDIRSCFDSTTGKCTLKINDTYPQDAGTYKCIASNSLGQAETMTRLAVETFVYEPDSEEASFNVDMSESDGTITPTSKKFETYSEYESDSISINKQLSQSLTGSEYFTANSGFTTDSAASSTPVYIFKFRIGYHLKERIFLGNLCDYPAPYRFDRTFVHRTFAYLP</sequence>
<evidence type="ECO:0000259" key="6">
    <source>
        <dbReference type="PROSITE" id="PS50835"/>
    </source>
</evidence>
<dbReference type="PANTHER" id="PTHR45080:SF8">
    <property type="entry name" value="IG-LIKE DOMAIN-CONTAINING PROTEIN"/>
    <property type="match status" value="1"/>
</dbReference>
<dbReference type="Pfam" id="PF07679">
    <property type="entry name" value="I-set"/>
    <property type="match status" value="5"/>
</dbReference>
<dbReference type="SUPFAM" id="SSF48726">
    <property type="entry name" value="Immunoglobulin"/>
    <property type="match status" value="5"/>
</dbReference>
<dbReference type="STRING" id="10195.A0A3M7REH3"/>
<dbReference type="FunFam" id="2.60.40.10:FF:000080">
    <property type="entry name" value="Myosin light chain kinase, smooth muscle"/>
    <property type="match status" value="1"/>
</dbReference>
<feature type="region of interest" description="Disordered" evidence="5">
    <location>
        <begin position="961"/>
        <end position="980"/>
    </location>
</feature>
<dbReference type="Gene3D" id="2.60.40.10">
    <property type="entry name" value="Immunoglobulins"/>
    <property type="match status" value="5"/>
</dbReference>
<feature type="region of interest" description="Disordered" evidence="5">
    <location>
        <begin position="523"/>
        <end position="573"/>
    </location>
</feature>
<evidence type="ECO:0000313" key="8">
    <source>
        <dbReference type="Proteomes" id="UP000276133"/>
    </source>
</evidence>
<dbReference type="InterPro" id="IPR036179">
    <property type="entry name" value="Ig-like_dom_sf"/>
</dbReference>
<dbReference type="InterPro" id="IPR003599">
    <property type="entry name" value="Ig_sub"/>
</dbReference>
<dbReference type="PROSITE" id="PS50835">
    <property type="entry name" value="IG_LIKE"/>
    <property type="match status" value="4"/>
</dbReference>
<dbReference type="GO" id="GO:0005886">
    <property type="term" value="C:plasma membrane"/>
    <property type="evidence" value="ECO:0007669"/>
    <property type="project" value="TreeGrafter"/>
</dbReference>
<evidence type="ECO:0000256" key="2">
    <source>
        <dbReference type="ARBA" id="ARBA00022729"/>
    </source>
</evidence>
<keyword evidence="4" id="KW-0393">Immunoglobulin domain</keyword>
<dbReference type="FunFam" id="2.60.40.10:FF:000107">
    <property type="entry name" value="Myosin, light chain kinase a"/>
    <property type="match status" value="1"/>
</dbReference>
<evidence type="ECO:0000256" key="3">
    <source>
        <dbReference type="ARBA" id="ARBA00023157"/>
    </source>
</evidence>
<organism evidence="7 8">
    <name type="scientific">Brachionus plicatilis</name>
    <name type="common">Marine rotifer</name>
    <name type="synonym">Brachionus muelleri</name>
    <dbReference type="NCBI Taxonomy" id="10195"/>
    <lineage>
        <taxon>Eukaryota</taxon>
        <taxon>Metazoa</taxon>
        <taxon>Spiralia</taxon>
        <taxon>Gnathifera</taxon>
        <taxon>Rotifera</taxon>
        <taxon>Eurotatoria</taxon>
        <taxon>Monogononta</taxon>
        <taxon>Pseudotrocha</taxon>
        <taxon>Ploima</taxon>
        <taxon>Brachionidae</taxon>
        <taxon>Brachionus</taxon>
    </lineage>
</organism>
<accession>A0A3M7REH3</accession>
<feature type="domain" description="Ig-like" evidence="6">
    <location>
        <begin position="1060"/>
        <end position="1148"/>
    </location>
</feature>
<reference evidence="7 8" key="1">
    <citation type="journal article" date="2018" name="Sci. Rep.">
        <title>Genomic signatures of local adaptation to the degree of environmental predictability in rotifers.</title>
        <authorList>
            <person name="Franch-Gras L."/>
            <person name="Hahn C."/>
            <person name="Garcia-Roger E.M."/>
            <person name="Carmona M.J."/>
            <person name="Serra M."/>
            <person name="Gomez A."/>
        </authorList>
    </citation>
    <scope>NUCLEOTIDE SEQUENCE [LARGE SCALE GENOMIC DNA]</scope>
    <source>
        <strain evidence="7">HYR1</strain>
    </source>
</reference>
<feature type="compositionally biased region" description="Basic and acidic residues" evidence="5">
    <location>
        <begin position="966"/>
        <end position="975"/>
    </location>
</feature>
<dbReference type="SMART" id="SM00408">
    <property type="entry name" value="IGc2"/>
    <property type="match status" value="5"/>
</dbReference>
<dbReference type="PANTHER" id="PTHR45080">
    <property type="entry name" value="CONTACTIN 5"/>
    <property type="match status" value="1"/>
</dbReference>
<evidence type="ECO:0000256" key="1">
    <source>
        <dbReference type="ARBA" id="ARBA00006692"/>
    </source>
</evidence>
<keyword evidence="8" id="KW-1185">Reference proteome</keyword>
<name>A0A3M7REH3_BRAPC</name>
<dbReference type="InterPro" id="IPR050958">
    <property type="entry name" value="Cell_Adh-Cytoskel_Orgn"/>
</dbReference>
<feature type="domain" description="Ig-like" evidence="6">
    <location>
        <begin position="1271"/>
        <end position="1362"/>
    </location>
</feature>
<dbReference type="EMBL" id="REGN01003552">
    <property type="protein sequence ID" value="RNA22002.1"/>
    <property type="molecule type" value="Genomic_DNA"/>
</dbReference>
<dbReference type="InterPro" id="IPR013783">
    <property type="entry name" value="Ig-like_fold"/>
</dbReference>
<feature type="domain" description="Ig-like" evidence="6">
    <location>
        <begin position="1511"/>
        <end position="1609"/>
    </location>
</feature>
<dbReference type="CDD" id="cd00096">
    <property type="entry name" value="Ig"/>
    <property type="match status" value="1"/>
</dbReference>
<keyword evidence="3" id="KW-1015">Disulfide bond</keyword>
<dbReference type="SMART" id="SM00409">
    <property type="entry name" value="IG"/>
    <property type="match status" value="5"/>
</dbReference>
<feature type="compositionally biased region" description="Basic and acidic residues" evidence="5">
    <location>
        <begin position="557"/>
        <end position="572"/>
    </location>
</feature>
<dbReference type="InterPro" id="IPR013098">
    <property type="entry name" value="Ig_I-set"/>
</dbReference>
<dbReference type="InterPro" id="IPR007110">
    <property type="entry name" value="Ig-like_dom"/>
</dbReference>
<dbReference type="OrthoDB" id="6424929at2759"/>
<comment type="caution">
    <text evidence="7">The sequence shown here is derived from an EMBL/GenBank/DDBJ whole genome shotgun (WGS) entry which is preliminary data.</text>
</comment>
<gene>
    <name evidence="7" type="ORF">BpHYR1_020072</name>
</gene>
<dbReference type="InterPro" id="IPR003598">
    <property type="entry name" value="Ig_sub2"/>
</dbReference>
<protein>
    <submittedName>
        <fullName evidence="7">Titin isoform X5</fullName>
    </submittedName>
</protein>
<dbReference type="Proteomes" id="UP000276133">
    <property type="component" value="Unassembled WGS sequence"/>
</dbReference>
<keyword evidence="2" id="KW-0732">Signal</keyword>
<proteinExistence type="inferred from homology"/>
<comment type="similarity">
    <text evidence="1">Belongs to the protein kinase superfamily. CAMK Ser/Thr protein kinase family.</text>
</comment>